<comment type="catalytic activity">
    <reaction evidence="9">
        <text>L-seryl-[protein] + ATP = O-phospho-L-seryl-[protein] + ADP + H(+)</text>
        <dbReference type="Rhea" id="RHEA:17989"/>
        <dbReference type="Rhea" id="RHEA-COMP:9863"/>
        <dbReference type="Rhea" id="RHEA-COMP:11604"/>
        <dbReference type="ChEBI" id="CHEBI:15378"/>
        <dbReference type="ChEBI" id="CHEBI:29999"/>
        <dbReference type="ChEBI" id="CHEBI:30616"/>
        <dbReference type="ChEBI" id="CHEBI:83421"/>
        <dbReference type="ChEBI" id="CHEBI:456216"/>
        <dbReference type="EC" id="2.7.11.1"/>
    </reaction>
</comment>
<keyword evidence="6 12" id="KW-0418">Kinase</keyword>
<dbReference type="SMART" id="SM00220">
    <property type="entry name" value="S_TKc"/>
    <property type="match status" value="1"/>
</dbReference>
<evidence type="ECO:0000256" key="8">
    <source>
        <dbReference type="ARBA" id="ARBA00047899"/>
    </source>
</evidence>
<dbReference type="CDD" id="cd14014">
    <property type="entry name" value="STKc_PknB_like"/>
    <property type="match status" value="1"/>
</dbReference>
<dbReference type="EC" id="2.7.11.1" evidence="1"/>
<accession>A0ABU1PRQ4</accession>
<dbReference type="PANTHER" id="PTHR24363:SF0">
    <property type="entry name" value="SERINE_THREONINE KINASE LIKE DOMAIN CONTAINING 1"/>
    <property type="match status" value="1"/>
</dbReference>
<dbReference type="EMBL" id="JAVDSG010000001">
    <property type="protein sequence ID" value="MDR6593332.1"/>
    <property type="molecule type" value="Genomic_DNA"/>
</dbReference>
<evidence type="ECO:0000256" key="2">
    <source>
        <dbReference type="ARBA" id="ARBA00014676"/>
    </source>
</evidence>
<evidence type="ECO:0000256" key="10">
    <source>
        <dbReference type="SAM" id="MobiDB-lite"/>
    </source>
</evidence>
<dbReference type="InterPro" id="IPR011009">
    <property type="entry name" value="Kinase-like_dom_sf"/>
</dbReference>
<gene>
    <name evidence="12" type="ORF">J2S66_001716</name>
</gene>
<dbReference type="Gene3D" id="1.10.510.10">
    <property type="entry name" value="Transferase(Phosphotransferase) domain 1"/>
    <property type="match status" value="1"/>
</dbReference>
<dbReference type="Pfam" id="PF00069">
    <property type="entry name" value="Pkinase"/>
    <property type="match status" value="1"/>
</dbReference>
<dbReference type="Pfam" id="PF16918">
    <property type="entry name" value="PknG_TPR"/>
    <property type="match status" value="1"/>
</dbReference>
<keyword evidence="5" id="KW-0547">Nucleotide-binding</keyword>
<dbReference type="Proteomes" id="UP001268819">
    <property type="component" value="Unassembled WGS sequence"/>
</dbReference>
<evidence type="ECO:0000256" key="1">
    <source>
        <dbReference type="ARBA" id="ARBA00012513"/>
    </source>
</evidence>
<protein>
    <recommendedName>
        <fullName evidence="2">Serine/threonine-protein kinase PknG</fullName>
        <ecNumber evidence="1">2.7.11.1</ecNumber>
    </recommendedName>
</protein>
<dbReference type="SUPFAM" id="SSF48452">
    <property type="entry name" value="TPR-like"/>
    <property type="match status" value="1"/>
</dbReference>
<dbReference type="Gene3D" id="3.30.200.20">
    <property type="entry name" value="Phosphorylase Kinase, domain 1"/>
    <property type="match status" value="1"/>
</dbReference>
<evidence type="ECO:0000313" key="12">
    <source>
        <dbReference type="EMBL" id="MDR6593332.1"/>
    </source>
</evidence>
<sequence>MTACRRAGCAGEVEDSGFCDTCGRKALPSSARPRPSGPGSYLSLPVFPRTEPSSRLQRDPDVPTSGRTCGKNGCTAEIGVGYAGQPAQAEGYCPMCGEPYSFRPSLHEGDLVGDQYLVLGPLAHGGLGWVYLAQDTRLDDNLVVLKGVINEGDSALAEAERRALTAMDHPNVVRIFNFVTHPDRSTGRPREYIVMEFVDGRVLDEVKRGAHAGERPLGEQLRVEHVITMGRQVLEALDHLHRRGLVYCDMKPNNVILSPGSTADGSESRIKVIDLGAVRRTGDKGPGIIGTWPYQVTREEIARRGVTVQSDLHALGVTLRQLHQATVDHVELLGAPGSPIAAGVESFQRVLARATRADAERRFASAREMSDQLGGVLLEVASLRDGKDRAVLSPLFAPTAALLDADLGAVPPLARWTDAVTDPDLPTPKDVAVGLPPVRPVSADPAMELVADTPDPARVLDLLRDHDAPSPDVLLLRCRAHLELDRHEEAARCLAALRSPDAEDDWRVVWHCGLLHLVRGHVRAARRHFEAVRADLPGEVAPTLAVALCAEREGDAAEARRWYTAVWRRDRSQAPAAFGLARLLLRDGDRAGAVAVLDGMPTVSRHHDAARIAAVNVLCGPGASARDLERAVERLERLRLDRDAGDRLTAAVLDAALRWRRSTADPRIDGGAVFGRSPSERALRSALADGYRRLARQARSADEHGVLVDLANGTRPRTKL</sequence>
<dbReference type="Gene3D" id="1.25.40.10">
    <property type="entry name" value="Tetratricopeptide repeat domain"/>
    <property type="match status" value="1"/>
</dbReference>
<dbReference type="Pfam" id="PF16919">
    <property type="entry name" value="PknG_rubred"/>
    <property type="match status" value="1"/>
</dbReference>
<dbReference type="InterPro" id="IPR031636">
    <property type="entry name" value="PknG_TPR"/>
</dbReference>
<keyword evidence="13" id="KW-1185">Reference proteome</keyword>
<evidence type="ECO:0000256" key="5">
    <source>
        <dbReference type="ARBA" id="ARBA00022741"/>
    </source>
</evidence>
<feature type="domain" description="Protein kinase" evidence="11">
    <location>
        <begin position="116"/>
        <end position="403"/>
    </location>
</feature>
<dbReference type="InterPro" id="IPR000719">
    <property type="entry name" value="Prot_kinase_dom"/>
</dbReference>
<evidence type="ECO:0000256" key="6">
    <source>
        <dbReference type="ARBA" id="ARBA00022777"/>
    </source>
</evidence>
<feature type="compositionally biased region" description="Low complexity" evidence="10">
    <location>
        <begin position="28"/>
        <end position="40"/>
    </location>
</feature>
<feature type="region of interest" description="Disordered" evidence="10">
    <location>
        <begin position="27"/>
        <end position="67"/>
    </location>
</feature>
<evidence type="ECO:0000256" key="3">
    <source>
        <dbReference type="ARBA" id="ARBA00022527"/>
    </source>
</evidence>
<dbReference type="PROSITE" id="PS50011">
    <property type="entry name" value="PROTEIN_KINASE_DOM"/>
    <property type="match status" value="1"/>
</dbReference>
<dbReference type="PANTHER" id="PTHR24363">
    <property type="entry name" value="SERINE/THREONINE PROTEIN KINASE"/>
    <property type="match status" value="1"/>
</dbReference>
<dbReference type="PROSITE" id="PS00108">
    <property type="entry name" value="PROTEIN_KINASE_ST"/>
    <property type="match status" value="1"/>
</dbReference>
<keyword evidence="4 12" id="KW-0808">Transferase</keyword>
<dbReference type="SUPFAM" id="SSF56112">
    <property type="entry name" value="Protein kinase-like (PK-like)"/>
    <property type="match status" value="1"/>
</dbReference>
<evidence type="ECO:0000256" key="9">
    <source>
        <dbReference type="ARBA" id="ARBA00048679"/>
    </source>
</evidence>
<name>A0ABU1PRQ4_9PSEU</name>
<evidence type="ECO:0000313" key="13">
    <source>
        <dbReference type="Proteomes" id="UP001268819"/>
    </source>
</evidence>
<dbReference type="RefSeq" id="WP_310305950.1">
    <property type="nucleotide sequence ID" value="NZ_BAAAXB010000001.1"/>
</dbReference>
<comment type="caution">
    <text evidence="12">The sequence shown here is derived from an EMBL/GenBank/DDBJ whole genome shotgun (WGS) entry which is preliminary data.</text>
</comment>
<proteinExistence type="predicted"/>
<evidence type="ECO:0000259" key="11">
    <source>
        <dbReference type="PROSITE" id="PS50011"/>
    </source>
</evidence>
<dbReference type="GO" id="GO:0004674">
    <property type="term" value="F:protein serine/threonine kinase activity"/>
    <property type="evidence" value="ECO:0007669"/>
    <property type="project" value="UniProtKB-EC"/>
</dbReference>
<keyword evidence="3" id="KW-0723">Serine/threonine-protein kinase</keyword>
<evidence type="ECO:0000256" key="4">
    <source>
        <dbReference type="ARBA" id="ARBA00022679"/>
    </source>
</evidence>
<dbReference type="InterPro" id="IPR008271">
    <property type="entry name" value="Ser/Thr_kinase_AS"/>
</dbReference>
<reference evidence="12 13" key="1">
    <citation type="submission" date="2023-07" db="EMBL/GenBank/DDBJ databases">
        <title>Sequencing the genomes of 1000 actinobacteria strains.</title>
        <authorList>
            <person name="Klenk H.-P."/>
        </authorList>
    </citation>
    <scope>NUCLEOTIDE SEQUENCE [LARGE SCALE GENOMIC DNA]</scope>
    <source>
        <strain evidence="12 13">DSM 43749</strain>
    </source>
</reference>
<dbReference type="InterPro" id="IPR011990">
    <property type="entry name" value="TPR-like_helical_dom_sf"/>
</dbReference>
<comment type="catalytic activity">
    <reaction evidence="8">
        <text>L-threonyl-[protein] + ATP = O-phospho-L-threonyl-[protein] + ADP + H(+)</text>
        <dbReference type="Rhea" id="RHEA:46608"/>
        <dbReference type="Rhea" id="RHEA-COMP:11060"/>
        <dbReference type="Rhea" id="RHEA-COMP:11605"/>
        <dbReference type="ChEBI" id="CHEBI:15378"/>
        <dbReference type="ChEBI" id="CHEBI:30013"/>
        <dbReference type="ChEBI" id="CHEBI:30616"/>
        <dbReference type="ChEBI" id="CHEBI:61977"/>
        <dbReference type="ChEBI" id="CHEBI:456216"/>
        <dbReference type="EC" id="2.7.11.1"/>
    </reaction>
</comment>
<evidence type="ECO:0000256" key="7">
    <source>
        <dbReference type="ARBA" id="ARBA00022840"/>
    </source>
</evidence>
<organism evidence="12 13">
    <name type="scientific">Saccharothrix longispora</name>
    <dbReference type="NCBI Taxonomy" id="33920"/>
    <lineage>
        <taxon>Bacteria</taxon>
        <taxon>Bacillati</taxon>
        <taxon>Actinomycetota</taxon>
        <taxon>Actinomycetes</taxon>
        <taxon>Pseudonocardiales</taxon>
        <taxon>Pseudonocardiaceae</taxon>
        <taxon>Saccharothrix</taxon>
    </lineage>
</organism>
<dbReference type="InterPro" id="IPR031634">
    <property type="entry name" value="PknG_rubred"/>
</dbReference>
<keyword evidence="7" id="KW-0067">ATP-binding</keyword>